<gene>
    <name evidence="7" type="primary">wcaB</name>
    <name evidence="7" type="ORF">GCM10022289_16370</name>
</gene>
<dbReference type="PIRSF" id="PIRSF000441">
    <property type="entry name" value="CysE"/>
    <property type="match status" value="1"/>
</dbReference>
<sequence length="180" mass="20077">MVSEGREQSLYVFQDWKNNKGNFKSRIIMLLYRISSLIYRYRILRFIFFWYLLLYKFALGWLMNIGINSSAVIGKGLRIQYGFGTVIGSNTVIGKNCNIRQLTNISAKMKENGSYGRAPRIGDNVDIGISVVILGDVNIGNNVTIGAGSLITKDVEDNCVMVGSTATVLKKKYIISVEGT</sequence>
<feature type="transmembrane region" description="Helical" evidence="6">
    <location>
        <begin position="43"/>
        <end position="63"/>
    </location>
</feature>
<keyword evidence="2 5" id="KW-0808">Transferase</keyword>
<dbReference type="InterPro" id="IPR045304">
    <property type="entry name" value="LbH_SAT"/>
</dbReference>
<dbReference type="PROSITE" id="PS00101">
    <property type="entry name" value="HEXAPEP_TRANSFERASES"/>
    <property type="match status" value="1"/>
</dbReference>
<evidence type="ECO:0000256" key="3">
    <source>
        <dbReference type="ARBA" id="ARBA00022737"/>
    </source>
</evidence>
<accession>A0ABP8BB50</accession>
<evidence type="ECO:0000313" key="7">
    <source>
        <dbReference type="EMBL" id="GAA4202097.1"/>
    </source>
</evidence>
<keyword evidence="6" id="KW-0472">Membrane</keyword>
<evidence type="ECO:0000256" key="4">
    <source>
        <dbReference type="ARBA" id="ARBA00023315"/>
    </source>
</evidence>
<comment type="caution">
    <text evidence="7">The sequence shown here is derived from an EMBL/GenBank/DDBJ whole genome shotgun (WGS) entry which is preliminary data.</text>
</comment>
<evidence type="ECO:0000313" key="8">
    <source>
        <dbReference type="Proteomes" id="UP001501772"/>
    </source>
</evidence>
<reference evidence="8" key="1">
    <citation type="journal article" date="2019" name="Int. J. Syst. Evol. Microbiol.">
        <title>The Global Catalogue of Microorganisms (GCM) 10K type strain sequencing project: providing services to taxonomists for standard genome sequencing and annotation.</title>
        <authorList>
            <consortium name="The Broad Institute Genomics Platform"/>
            <consortium name="The Broad Institute Genome Sequencing Center for Infectious Disease"/>
            <person name="Wu L."/>
            <person name="Ma J."/>
        </authorList>
    </citation>
    <scope>NUCLEOTIDE SEQUENCE [LARGE SCALE GENOMIC DNA]</scope>
    <source>
        <strain evidence="8">JCM 17626</strain>
    </source>
</reference>
<dbReference type="Gene3D" id="2.160.10.10">
    <property type="entry name" value="Hexapeptide repeat proteins"/>
    <property type="match status" value="1"/>
</dbReference>
<dbReference type="Proteomes" id="UP001501772">
    <property type="component" value="Unassembled WGS sequence"/>
</dbReference>
<evidence type="ECO:0000256" key="1">
    <source>
        <dbReference type="ARBA" id="ARBA00007274"/>
    </source>
</evidence>
<name>A0ABP8BB50_9SPHI</name>
<keyword evidence="4 5" id="KW-0012">Acyltransferase</keyword>
<dbReference type="InterPro" id="IPR011004">
    <property type="entry name" value="Trimer_LpxA-like_sf"/>
</dbReference>
<evidence type="ECO:0000256" key="6">
    <source>
        <dbReference type="SAM" id="Phobius"/>
    </source>
</evidence>
<dbReference type="PANTHER" id="PTHR42811">
    <property type="entry name" value="SERINE ACETYLTRANSFERASE"/>
    <property type="match status" value="1"/>
</dbReference>
<dbReference type="InterPro" id="IPR018357">
    <property type="entry name" value="Hexapep_transf_CS"/>
</dbReference>
<evidence type="ECO:0000256" key="2">
    <source>
        <dbReference type="ARBA" id="ARBA00022679"/>
    </source>
</evidence>
<dbReference type="EMBL" id="BAABBY010000004">
    <property type="protein sequence ID" value="GAA4202097.1"/>
    <property type="molecule type" value="Genomic_DNA"/>
</dbReference>
<comment type="catalytic activity">
    <reaction evidence="5">
        <text>L-serine + acetyl-CoA = O-acetyl-L-serine + CoA</text>
        <dbReference type="Rhea" id="RHEA:24560"/>
        <dbReference type="ChEBI" id="CHEBI:33384"/>
        <dbReference type="ChEBI" id="CHEBI:57287"/>
        <dbReference type="ChEBI" id="CHEBI:57288"/>
        <dbReference type="ChEBI" id="CHEBI:58340"/>
        <dbReference type="EC" id="2.3.1.30"/>
    </reaction>
</comment>
<organism evidence="7 8">
    <name type="scientific">Pedobacter jeongneungensis</name>
    <dbReference type="NCBI Taxonomy" id="947309"/>
    <lineage>
        <taxon>Bacteria</taxon>
        <taxon>Pseudomonadati</taxon>
        <taxon>Bacteroidota</taxon>
        <taxon>Sphingobacteriia</taxon>
        <taxon>Sphingobacteriales</taxon>
        <taxon>Sphingobacteriaceae</taxon>
        <taxon>Pedobacter</taxon>
    </lineage>
</organism>
<dbReference type="CDD" id="cd03354">
    <property type="entry name" value="LbH_SAT"/>
    <property type="match status" value="1"/>
</dbReference>
<dbReference type="InterPro" id="IPR001451">
    <property type="entry name" value="Hexapep"/>
</dbReference>
<comment type="similarity">
    <text evidence="1 5">Belongs to the transferase hexapeptide repeat family.</text>
</comment>
<proteinExistence type="inferred from homology"/>
<dbReference type="RefSeq" id="WP_344850970.1">
    <property type="nucleotide sequence ID" value="NZ_BAABBY010000004.1"/>
</dbReference>
<keyword evidence="6" id="KW-1133">Transmembrane helix</keyword>
<keyword evidence="8" id="KW-1185">Reference proteome</keyword>
<evidence type="ECO:0000256" key="5">
    <source>
        <dbReference type="PIRNR" id="PIRNR000441"/>
    </source>
</evidence>
<dbReference type="EC" id="2.3.1.30" evidence="5"/>
<keyword evidence="6" id="KW-0812">Transmembrane</keyword>
<dbReference type="Pfam" id="PF00132">
    <property type="entry name" value="Hexapep"/>
    <property type="match status" value="1"/>
</dbReference>
<protein>
    <recommendedName>
        <fullName evidence="5">Serine acetyltransferase</fullName>
        <ecNumber evidence="5">2.3.1.30</ecNumber>
    </recommendedName>
</protein>
<dbReference type="InterPro" id="IPR005881">
    <property type="entry name" value="Ser_O-AcTrfase"/>
</dbReference>
<keyword evidence="3" id="KW-0677">Repeat</keyword>
<dbReference type="SUPFAM" id="SSF51161">
    <property type="entry name" value="Trimeric LpxA-like enzymes"/>
    <property type="match status" value="1"/>
</dbReference>